<dbReference type="NCBIfam" id="TIGR03914">
    <property type="entry name" value="UDG_fam_dom"/>
    <property type="match status" value="1"/>
</dbReference>
<protein>
    <recommendedName>
        <fullName evidence="2">Type-4 uracil-DNA glycosylase</fullName>
    </recommendedName>
</protein>
<gene>
    <name evidence="11" type="ORF">D3272_02565</name>
</gene>
<dbReference type="Gene3D" id="3.40.470.10">
    <property type="entry name" value="Uracil-DNA glycosylase-like domain"/>
    <property type="match status" value="1"/>
</dbReference>
<evidence type="ECO:0000256" key="9">
    <source>
        <dbReference type="ARBA" id="ARBA00023204"/>
    </source>
</evidence>
<evidence type="ECO:0000256" key="8">
    <source>
        <dbReference type="ARBA" id="ARBA00023014"/>
    </source>
</evidence>
<feature type="domain" description="Uracil-DNA glycosylase-like" evidence="10">
    <location>
        <begin position="323"/>
        <end position="483"/>
    </location>
</feature>
<dbReference type="EMBL" id="QYBC01000002">
    <property type="protein sequence ID" value="RYB06988.1"/>
    <property type="molecule type" value="Genomic_DNA"/>
</dbReference>
<evidence type="ECO:0000256" key="2">
    <source>
        <dbReference type="ARBA" id="ARBA00019403"/>
    </source>
</evidence>
<dbReference type="InterPro" id="IPR023875">
    <property type="entry name" value="DNA_repair_put"/>
</dbReference>
<keyword evidence="5" id="KW-0227">DNA damage</keyword>
<proteinExistence type="inferred from homology"/>
<keyword evidence="7" id="KW-0408">Iron</keyword>
<dbReference type="GO" id="GO:0097506">
    <property type="term" value="F:deaminated base DNA N-glycosylase activity"/>
    <property type="evidence" value="ECO:0007669"/>
    <property type="project" value="UniProtKB-ARBA"/>
</dbReference>
<keyword evidence="6" id="KW-0378">Hydrolase</keyword>
<keyword evidence="3" id="KW-0004">4Fe-4S</keyword>
<evidence type="ECO:0000256" key="3">
    <source>
        <dbReference type="ARBA" id="ARBA00022485"/>
    </source>
</evidence>
<evidence type="ECO:0000313" key="12">
    <source>
        <dbReference type="Proteomes" id="UP000289411"/>
    </source>
</evidence>
<dbReference type="PANTHER" id="PTHR33693:SF9">
    <property type="entry name" value="TYPE-4 URACIL-DNA GLYCOSYLASE"/>
    <property type="match status" value="1"/>
</dbReference>
<name>A0A4V1RJ40_9HYPH</name>
<dbReference type="NCBIfam" id="TIGR00758">
    <property type="entry name" value="UDG_fam4"/>
    <property type="match status" value="1"/>
</dbReference>
<reference evidence="11 12" key="2">
    <citation type="submission" date="2019-02" db="EMBL/GenBank/DDBJ databases">
        <title>'Lichenibacterium ramalinii' gen. nov. sp. nov., 'Lichenibacterium minor' gen. nov. sp. nov.</title>
        <authorList>
            <person name="Pankratov T."/>
        </authorList>
    </citation>
    <scope>NUCLEOTIDE SEQUENCE [LARGE SCALE GENOMIC DNA]</scope>
    <source>
        <strain evidence="11 12">RmlP001</strain>
    </source>
</reference>
<keyword evidence="8" id="KW-0411">Iron-sulfur</keyword>
<evidence type="ECO:0000313" key="11">
    <source>
        <dbReference type="EMBL" id="RYB06988.1"/>
    </source>
</evidence>
<dbReference type="NCBIfam" id="TIGR03915">
    <property type="entry name" value="SAM_7_link_chp"/>
    <property type="match status" value="1"/>
</dbReference>
<dbReference type="Pfam" id="PF03167">
    <property type="entry name" value="UDG"/>
    <property type="match status" value="1"/>
</dbReference>
<dbReference type="InterPro" id="IPR036895">
    <property type="entry name" value="Uracil-DNA_glycosylase-like_sf"/>
</dbReference>
<dbReference type="OrthoDB" id="5290748at2"/>
<dbReference type="AlphaFoldDB" id="A0A4V1RJ40"/>
<reference evidence="11 12" key="1">
    <citation type="submission" date="2018-09" db="EMBL/GenBank/DDBJ databases">
        <authorList>
            <person name="Grouzdev D.S."/>
            <person name="Krutkina M.S."/>
        </authorList>
    </citation>
    <scope>NUCLEOTIDE SEQUENCE [LARGE SCALE GENOMIC DNA]</scope>
    <source>
        <strain evidence="11 12">RmlP001</strain>
    </source>
</reference>
<evidence type="ECO:0000256" key="5">
    <source>
        <dbReference type="ARBA" id="ARBA00022763"/>
    </source>
</evidence>
<accession>A0A4V1RJ40</accession>
<dbReference type="InterPro" id="IPR025404">
    <property type="entry name" value="DUF4130"/>
</dbReference>
<keyword evidence="9" id="KW-0234">DNA repair</keyword>
<evidence type="ECO:0000256" key="1">
    <source>
        <dbReference type="ARBA" id="ARBA00006521"/>
    </source>
</evidence>
<keyword evidence="12" id="KW-1185">Reference proteome</keyword>
<dbReference type="RefSeq" id="WP_129217527.1">
    <property type="nucleotide sequence ID" value="NZ_QYBC01000002.1"/>
</dbReference>
<evidence type="ECO:0000256" key="4">
    <source>
        <dbReference type="ARBA" id="ARBA00022723"/>
    </source>
</evidence>
<comment type="caution">
    <text evidence="11">The sequence shown here is derived from an EMBL/GenBank/DDBJ whole genome shotgun (WGS) entry which is preliminary data.</text>
</comment>
<dbReference type="GO" id="GO:0046872">
    <property type="term" value="F:metal ion binding"/>
    <property type="evidence" value="ECO:0007669"/>
    <property type="project" value="UniProtKB-KW"/>
</dbReference>
<dbReference type="Proteomes" id="UP000289411">
    <property type="component" value="Unassembled WGS sequence"/>
</dbReference>
<dbReference type="InterPro" id="IPR005273">
    <property type="entry name" value="Ura-DNA_glyco_family4"/>
</dbReference>
<evidence type="ECO:0000259" key="10">
    <source>
        <dbReference type="SMART" id="SM00986"/>
    </source>
</evidence>
<dbReference type="SMART" id="SM00987">
    <property type="entry name" value="UreE_C"/>
    <property type="match status" value="1"/>
</dbReference>
<dbReference type="InterPro" id="IPR051536">
    <property type="entry name" value="UDG_Type-4/5"/>
</dbReference>
<dbReference type="Pfam" id="PF13566">
    <property type="entry name" value="DUF4130"/>
    <property type="match status" value="1"/>
</dbReference>
<comment type="similarity">
    <text evidence="1">Belongs to the uracil-DNA glycosylase (UDG) superfamily. Type 4 (UDGa) family.</text>
</comment>
<dbReference type="GO" id="GO:0051539">
    <property type="term" value="F:4 iron, 4 sulfur cluster binding"/>
    <property type="evidence" value="ECO:0007669"/>
    <property type="project" value="UniProtKB-KW"/>
</dbReference>
<keyword evidence="4" id="KW-0479">Metal-binding</keyword>
<dbReference type="SMART" id="SM00986">
    <property type="entry name" value="UDG"/>
    <property type="match status" value="1"/>
</dbReference>
<sequence>MREVVLRAPDDYEGWRDAARALAEARVPPEAVVWRAAADAPDLFVSEAAAAPSDGPSRSLRVPRRFADLAPLVACHGDPERFAFLYRILCRLQDEPRLLDITTDEDVFRIEMMAKSVRRDRHKMTAFVRFREVAVEGAPPAYLAWFEPEHHILALTAPFFVDRFRAMLWTIVTPEARASWDGAALHFGPGGSPDEVPAEDATEEHWRTYYVNIFNPARLKVDAMKREMPVKYWKNLPEASLIAPLIRSAVSSEARMVATPQVTVPKRAAAIVARTEEARAARDAPPPAAVSGAMGGNGLDALRREALACTRCDLHKFATQTVFGEGLSTADLVFVGEQPGDKEDLAGKPFIGPAGALFDRALGEAGIDRTRAYVTNAVKHFKFEPRGKRRIHKKPGVGEINACHHWLEEELKILRPKLTIALGASAIRSLTGQSASVLSSRGTVLTSALAGPVFVTVHPSFLLRLPDEASQRTEYARFVEDLRAAKALAANADGGGLQATGTLL</sequence>
<dbReference type="InterPro" id="IPR005122">
    <property type="entry name" value="Uracil-DNA_glycosylase-like"/>
</dbReference>
<dbReference type="CDD" id="cd10030">
    <property type="entry name" value="UDG-F4_TTUDGA_SPO1dp_like"/>
    <property type="match status" value="1"/>
</dbReference>
<dbReference type="PANTHER" id="PTHR33693">
    <property type="entry name" value="TYPE-5 URACIL-DNA GLYCOSYLASE"/>
    <property type="match status" value="1"/>
</dbReference>
<evidence type="ECO:0000256" key="6">
    <source>
        <dbReference type="ARBA" id="ARBA00022801"/>
    </source>
</evidence>
<organism evidence="11 12">
    <name type="scientific">Lichenibacterium ramalinae</name>
    <dbReference type="NCBI Taxonomy" id="2316527"/>
    <lineage>
        <taxon>Bacteria</taxon>
        <taxon>Pseudomonadati</taxon>
        <taxon>Pseudomonadota</taxon>
        <taxon>Alphaproteobacteria</taxon>
        <taxon>Hyphomicrobiales</taxon>
        <taxon>Lichenihabitantaceae</taxon>
        <taxon>Lichenibacterium</taxon>
    </lineage>
</organism>
<dbReference type="GO" id="GO:0006281">
    <property type="term" value="P:DNA repair"/>
    <property type="evidence" value="ECO:0007669"/>
    <property type="project" value="UniProtKB-KW"/>
</dbReference>
<evidence type="ECO:0000256" key="7">
    <source>
        <dbReference type="ARBA" id="ARBA00023004"/>
    </source>
</evidence>
<dbReference type="SUPFAM" id="SSF52141">
    <property type="entry name" value="Uracil-DNA glycosylase-like"/>
    <property type="match status" value="1"/>
</dbReference>